<comment type="caution">
    <text evidence="2">The sequence shown here is derived from an EMBL/GenBank/DDBJ whole genome shotgun (WGS) entry which is preliminary data.</text>
</comment>
<feature type="domain" description="Excalibur calcium-binding" evidence="1">
    <location>
        <begin position="180"/>
        <end position="216"/>
    </location>
</feature>
<evidence type="ECO:0000259" key="1">
    <source>
        <dbReference type="SMART" id="SM00894"/>
    </source>
</evidence>
<dbReference type="EMBL" id="PVSZ01000008">
    <property type="protein sequence ID" value="PRT71380.1"/>
    <property type="molecule type" value="Genomic_DNA"/>
</dbReference>
<evidence type="ECO:0000313" key="2">
    <source>
        <dbReference type="EMBL" id="PRT71380.1"/>
    </source>
</evidence>
<gene>
    <name evidence="2" type="ORF">C6A27_03970</name>
</gene>
<sequence length="216" mass="24335">MKKALSGFVLLILMILLGVEKASADNEGLEMYRLYNPNSGEHFYTANWNEKEMLSRVGWRYEGSGWVAPLQGQDVYRMYNPNAGDHHYTLNANERDFLIKSGWRYEGVAWKSSGQYPLYRLYNPNARAGSHHYTLSEAEKVHLTHVGWRYEGISWYAIGLGAPTSHQSSSNSGNIANPEMYPNCEAARRAGVTPIYRGQPGYSSKLDRDGDGVACE</sequence>
<dbReference type="InterPro" id="IPR043708">
    <property type="entry name" value="DUF5648"/>
</dbReference>
<dbReference type="Pfam" id="PF18885">
    <property type="entry name" value="DUF5648"/>
    <property type="match status" value="1"/>
</dbReference>
<reference evidence="2 3" key="1">
    <citation type="journal article" date="1993" name="J. Dent. Res.">
        <title>The isolation and characterization of milleri group streptococci from dental periapical abscesses.</title>
        <authorList>
            <person name="Fisher L.E."/>
            <person name="Russell R.R."/>
        </authorList>
    </citation>
    <scope>NUCLEOTIDE SEQUENCE [LARGE SCALE GENOMIC DNA]</scope>
    <source>
        <strain evidence="2 3">OUP21</strain>
    </source>
</reference>
<dbReference type="SMART" id="SM00894">
    <property type="entry name" value="Excalibur"/>
    <property type="match status" value="1"/>
</dbReference>
<name>A0A2T0G5Q8_STRAP</name>
<evidence type="ECO:0000313" key="3">
    <source>
        <dbReference type="Proteomes" id="UP000238573"/>
    </source>
</evidence>
<protein>
    <submittedName>
        <fullName evidence="2">Calcium-binding protein</fullName>
    </submittedName>
</protein>
<dbReference type="InterPro" id="IPR008613">
    <property type="entry name" value="Excalibur_Ca-bd_domain"/>
</dbReference>
<dbReference type="Proteomes" id="UP000238573">
    <property type="component" value="Unassembled WGS sequence"/>
</dbReference>
<organism evidence="2 3">
    <name type="scientific">Streptococcus anginosus</name>
    <dbReference type="NCBI Taxonomy" id="1328"/>
    <lineage>
        <taxon>Bacteria</taxon>
        <taxon>Bacillati</taxon>
        <taxon>Bacillota</taxon>
        <taxon>Bacilli</taxon>
        <taxon>Lactobacillales</taxon>
        <taxon>Streptococcaceae</taxon>
        <taxon>Streptococcus</taxon>
        <taxon>Streptococcus anginosus group</taxon>
    </lineage>
</organism>
<dbReference type="AlphaFoldDB" id="A0A2T0G5Q8"/>
<dbReference type="RefSeq" id="WP_106384153.1">
    <property type="nucleotide sequence ID" value="NZ_JAASIE010000001.1"/>
</dbReference>
<proteinExistence type="predicted"/>
<dbReference type="Pfam" id="PF05901">
    <property type="entry name" value="Excalibur"/>
    <property type="match status" value="1"/>
</dbReference>
<accession>A0A2T0G5Q8</accession>